<dbReference type="SUPFAM" id="SSF53850">
    <property type="entry name" value="Periplasmic binding protein-like II"/>
    <property type="match status" value="1"/>
</dbReference>
<feature type="domain" description="Solute-binding protein family 5" evidence="1">
    <location>
        <begin position="82"/>
        <end position="432"/>
    </location>
</feature>
<sequence>MRAAVTAVAIPLGASACTVGTGADGTGAEGGKDADALVFGKTDGGTTFVRNYNMFGPATQKSPNSELIYEPLVRIDYSDGGKVKPWLAKSLEFDESGTTLTVKLRDDVKFSDGKPMTADDVVFSLSIPLTDPAFNTGGTTYDRVAKKDAATVAVHWPRPAFSELGQLASPQLPVVPRHIWAGKDLKRWTNPDPVGTGPFTLERFAPQQVTLGARTDYWGGRFPLKHFKIIPTSGDAVRAQLLRGDVDWALVAWNGAEQEYVAKNPKHHLYQKYATGGAYSLFFNTAEAPFDNVHVRRALAMTIPRKDIVTTLQRPGTEAGPTGLVDEIYADVILPEYRGKVQQVDAEGARKELALSGFEVRGGKLVKDGKSYAPKLSFNQDFGWDPYANMMVRSWEQHLGIKVKSVGAPGANLFDQQQSGDFDLTITTTGGAGVAGVYSALSSRAYRPLGEKAATNFGRWKDKSTDAAIDKLLSADDPTVTTSAGHELQKIVAEQVPYSAIYNSYWFIAINAEHWSGWPTPEHFSYVPFPGLGPDTTLALLKLKQAVK</sequence>
<proteinExistence type="predicted"/>
<dbReference type="EMBL" id="AZSP01000007">
    <property type="protein sequence ID" value="PVE14076.1"/>
    <property type="molecule type" value="Genomic_DNA"/>
</dbReference>
<dbReference type="InterPro" id="IPR030678">
    <property type="entry name" value="Peptide/Ni-bd"/>
</dbReference>
<dbReference type="STRING" id="1440053.GCA_000718095_06722"/>
<protein>
    <submittedName>
        <fullName evidence="2">ABC transporter substrate-binding protein</fullName>
    </submittedName>
</protein>
<dbReference type="PANTHER" id="PTHR30290:SF16">
    <property type="entry name" value="OLIGOPEPTIDE ABC TRANSPORTER, PERIPLASMIC OLIGOPEPTIDE-BINDING PROTEIN"/>
    <property type="match status" value="1"/>
</dbReference>
<dbReference type="Gene3D" id="3.90.76.10">
    <property type="entry name" value="Dipeptide-binding Protein, Domain 1"/>
    <property type="match status" value="1"/>
</dbReference>
<dbReference type="GO" id="GO:0015833">
    <property type="term" value="P:peptide transport"/>
    <property type="evidence" value="ECO:0007669"/>
    <property type="project" value="TreeGrafter"/>
</dbReference>
<reference evidence="2 3" key="1">
    <citation type="submission" date="2013-12" db="EMBL/GenBank/DDBJ databases">
        <title>Annotated genome of Streptomyces scopuliridis.</title>
        <authorList>
            <person name="Olson J.B."/>
        </authorList>
    </citation>
    <scope>NUCLEOTIDE SEQUENCE [LARGE SCALE GENOMIC DNA]</scope>
    <source>
        <strain evidence="2 3">RB72</strain>
    </source>
</reference>
<accession>A0A2T7TG19</accession>
<dbReference type="PROSITE" id="PS51257">
    <property type="entry name" value="PROKAR_LIPOPROTEIN"/>
    <property type="match status" value="1"/>
</dbReference>
<comment type="caution">
    <text evidence="2">The sequence shown here is derived from an EMBL/GenBank/DDBJ whole genome shotgun (WGS) entry which is preliminary data.</text>
</comment>
<dbReference type="PIRSF" id="PIRSF002741">
    <property type="entry name" value="MppA"/>
    <property type="match status" value="1"/>
</dbReference>
<dbReference type="InterPro" id="IPR039424">
    <property type="entry name" value="SBP_5"/>
</dbReference>
<gene>
    <name evidence="2" type="ORF">Y717_28130</name>
</gene>
<evidence type="ECO:0000259" key="1">
    <source>
        <dbReference type="Pfam" id="PF00496"/>
    </source>
</evidence>
<dbReference type="InterPro" id="IPR000914">
    <property type="entry name" value="SBP_5_dom"/>
</dbReference>
<dbReference type="GO" id="GO:1904680">
    <property type="term" value="F:peptide transmembrane transporter activity"/>
    <property type="evidence" value="ECO:0007669"/>
    <property type="project" value="TreeGrafter"/>
</dbReference>
<dbReference type="Pfam" id="PF00496">
    <property type="entry name" value="SBP_bac_5"/>
    <property type="match status" value="1"/>
</dbReference>
<dbReference type="Proteomes" id="UP000245992">
    <property type="component" value="Unassembled WGS sequence"/>
</dbReference>
<evidence type="ECO:0000313" key="2">
    <source>
        <dbReference type="EMBL" id="PVE14076.1"/>
    </source>
</evidence>
<dbReference type="CDD" id="cd08509">
    <property type="entry name" value="PBP2_TmCBP_oligosaccharides_like"/>
    <property type="match status" value="1"/>
</dbReference>
<dbReference type="Gene3D" id="3.40.190.10">
    <property type="entry name" value="Periplasmic binding protein-like II"/>
    <property type="match status" value="1"/>
</dbReference>
<dbReference type="Gene3D" id="3.10.105.10">
    <property type="entry name" value="Dipeptide-binding Protein, Domain 3"/>
    <property type="match status" value="1"/>
</dbReference>
<dbReference type="GO" id="GO:0042597">
    <property type="term" value="C:periplasmic space"/>
    <property type="evidence" value="ECO:0007669"/>
    <property type="project" value="UniProtKB-ARBA"/>
</dbReference>
<dbReference type="AlphaFoldDB" id="A0A2T7TG19"/>
<organism evidence="2 3">
    <name type="scientific">Streptomyces scopuliridis RB72</name>
    <dbReference type="NCBI Taxonomy" id="1440053"/>
    <lineage>
        <taxon>Bacteria</taxon>
        <taxon>Bacillati</taxon>
        <taxon>Actinomycetota</taxon>
        <taxon>Actinomycetes</taxon>
        <taxon>Kitasatosporales</taxon>
        <taxon>Streptomycetaceae</taxon>
        <taxon>Streptomyces</taxon>
    </lineage>
</organism>
<keyword evidence="3" id="KW-1185">Reference proteome</keyword>
<dbReference type="GO" id="GO:0043190">
    <property type="term" value="C:ATP-binding cassette (ABC) transporter complex"/>
    <property type="evidence" value="ECO:0007669"/>
    <property type="project" value="InterPro"/>
</dbReference>
<dbReference type="PANTHER" id="PTHR30290">
    <property type="entry name" value="PERIPLASMIC BINDING COMPONENT OF ABC TRANSPORTER"/>
    <property type="match status" value="1"/>
</dbReference>
<name>A0A2T7TG19_9ACTN</name>
<evidence type="ECO:0000313" key="3">
    <source>
        <dbReference type="Proteomes" id="UP000245992"/>
    </source>
</evidence>